<keyword evidence="3" id="KW-1185">Reference proteome</keyword>
<gene>
    <name evidence="2" type="ORF">GA0074692_6766</name>
</gene>
<name>A0A1C6TN80_9ACTN</name>
<dbReference type="AlphaFoldDB" id="A0A1C6TN80"/>
<dbReference type="STRING" id="145854.GA0074692_6766"/>
<dbReference type="EMBL" id="FMHW01000003">
    <property type="protein sequence ID" value="SCL43210.1"/>
    <property type="molecule type" value="Genomic_DNA"/>
</dbReference>
<sequence>MGEQHPVTCIDCGRPVRTPASRARRIGEGCWRERKAAARAAAAEAASATLPGMSGRGGRPGAGQEPIDGLGDLGDGAAR</sequence>
<dbReference type="Proteomes" id="UP000198959">
    <property type="component" value="Unassembled WGS sequence"/>
</dbReference>
<dbReference type="InterPro" id="IPR046053">
    <property type="entry name" value="DUF6011"/>
</dbReference>
<evidence type="ECO:0000313" key="2">
    <source>
        <dbReference type="EMBL" id="SCL43210.1"/>
    </source>
</evidence>
<dbReference type="OrthoDB" id="3396117at2"/>
<protein>
    <submittedName>
        <fullName evidence="2">Uncharacterized protein</fullName>
    </submittedName>
</protein>
<feature type="compositionally biased region" description="Low complexity" evidence="1">
    <location>
        <begin position="42"/>
        <end position="53"/>
    </location>
</feature>
<feature type="region of interest" description="Disordered" evidence="1">
    <location>
        <begin position="42"/>
        <end position="79"/>
    </location>
</feature>
<proteinExistence type="predicted"/>
<evidence type="ECO:0000256" key="1">
    <source>
        <dbReference type="SAM" id="MobiDB-lite"/>
    </source>
</evidence>
<reference evidence="3" key="1">
    <citation type="submission" date="2016-06" db="EMBL/GenBank/DDBJ databases">
        <authorList>
            <person name="Varghese N."/>
            <person name="Submissions Spin"/>
        </authorList>
    </citation>
    <scope>NUCLEOTIDE SEQUENCE [LARGE SCALE GENOMIC DNA]</scope>
    <source>
        <strain evidence="3">DSM 43817</strain>
    </source>
</reference>
<organism evidence="2 3">
    <name type="scientific">Micromonospora pallida</name>
    <dbReference type="NCBI Taxonomy" id="145854"/>
    <lineage>
        <taxon>Bacteria</taxon>
        <taxon>Bacillati</taxon>
        <taxon>Actinomycetota</taxon>
        <taxon>Actinomycetes</taxon>
        <taxon>Micromonosporales</taxon>
        <taxon>Micromonosporaceae</taxon>
        <taxon>Micromonospora</taxon>
    </lineage>
</organism>
<accession>A0A1C6TN80</accession>
<dbReference type="Pfam" id="PF19474">
    <property type="entry name" value="DUF6011"/>
    <property type="match status" value="1"/>
</dbReference>
<dbReference type="RefSeq" id="WP_091654659.1">
    <property type="nucleotide sequence ID" value="NZ_FMHW01000003.1"/>
</dbReference>
<evidence type="ECO:0000313" key="3">
    <source>
        <dbReference type="Proteomes" id="UP000198959"/>
    </source>
</evidence>